<sequence>MRLFGSQRGAMFGLDARLAMVVFAVMATVAGFVAYGRIGIAKNAALIREIESYEYALNQYQTDMGTFYLFTLDKPVDDTSSLEDLTALWNKSMVKPGFQQHWHGPYLNIESRRHRTYGNWSLFYADDNRGNYCSTDSRCFVWLSLGRVPAKIWDEINSYYDERGGSEKEMNPMANGKIQADGATDPRTLIIRTVERPR</sequence>
<dbReference type="AlphaFoldDB" id="A0A6N4R3S2"/>
<proteinExistence type="predicted"/>
<evidence type="ECO:0000256" key="1">
    <source>
        <dbReference type="SAM" id="Phobius"/>
    </source>
</evidence>
<protein>
    <recommendedName>
        <fullName evidence="4">Type II secretion system protein</fullName>
    </recommendedName>
</protein>
<keyword evidence="1" id="KW-0812">Transmembrane</keyword>
<organism evidence="2 3">
    <name type="scientific">Blastochloris viridis</name>
    <name type="common">Rhodopseudomonas viridis</name>
    <dbReference type="NCBI Taxonomy" id="1079"/>
    <lineage>
        <taxon>Bacteria</taxon>
        <taxon>Pseudomonadati</taxon>
        <taxon>Pseudomonadota</taxon>
        <taxon>Alphaproteobacteria</taxon>
        <taxon>Hyphomicrobiales</taxon>
        <taxon>Blastochloridaceae</taxon>
        <taxon>Blastochloris</taxon>
    </lineage>
</organism>
<accession>A0A6N4R3S2</accession>
<dbReference type="Proteomes" id="UP000320948">
    <property type="component" value="Unassembled WGS sequence"/>
</dbReference>
<evidence type="ECO:0000313" key="2">
    <source>
        <dbReference type="EMBL" id="TKW61573.1"/>
    </source>
</evidence>
<keyword evidence="1" id="KW-1133">Transmembrane helix</keyword>
<gene>
    <name evidence="2" type="ORF">DI628_02815</name>
</gene>
<keyword evidence="1" id="KW-0472">Membrane</keyword>
<reference evidence="2 3" key="1">
    <citation type="journal article" date="2017" name="Nat. Commun.">
        <title>In situ click chemistry generation of cyclooxygenase-2 inhibitors.</title>
        <authorList>
            <person name="Bhardwaj A."/>
            <person name="Kaur J."/>
            <person name="Wuest M."/>
            <person name="Wuest F."/>
        </authorList>
    </citation>
    <scope>NUCLEOTIDE SEQUENCE [LARGE SCALE GENOMIC DNA]</scope>
    <source>
        <strain evidence="2">S2_018_000_R2_106</strain>
    </source>
</reference>
<evidence type="ECO:0000313" key="3">
    <source>
        <dbReference type="Proteomes" id="UP000320948"/>
    </source>
</evidence>
<dbReference type="EMBL" id="VAFM01000001">
    <property type="protein sequence ID" value="TKW61573.1"/>
    <property type="molecule type" value="Genomic_DNA"/>
</dbReference>
<feature type="transmembrane region" description="Helical" evidence="1">
    <location>
        <begin position="20"/>
        <end position="38"/>
    </location>
</feature>
<comment type="caution">
    <text evidence="2">The sequence shown here is derived from an EMBL/GenBank/DDBJ whole genome shotgun (WGS) entry which is preliminary data.</text>
</comment>
<evidence type="ECO:0008006" key="4">
    <source>
        <dbReference type="Google" id="ProtNLM"/>
    </source>
</evidence>
<name>A0A6N4R3S2_BLAVI</name>